<evidence type="ECO:0000313" key="2">
    <source>
        <dbReference type="EMBL" id="BBO89937.1"/>
    </source>
</evidence>
<evidence type="ECO:0000256" key="1">
    <source>
        <dbReference type="SAM" id="SignalP"/>
    </source>
</evidence>
<name>A0A5K8ABG3_9BACT</name>
<gene>
    <name evidence="2" type="ORF">DSCOOX_31170</name>
</gene>
<protein>
    <submittedName>
        <fullName evidence="2">Toluene tolerance protein</fullName>
    </submittedName>
</protein>
<organism evidence="2 3">
    <name type="scientific">Desulfosarcina ovata subsp. ovata</name>
    <dbReference type="NCBI Taxonomy" id="2752305"/>
    <lineage>
        <taxon>Bacteria</taxon>
        <taxon>Pseudomonadati</taxon>
        <taxon>Thermodesulfobacteriota</taxon>
        <taxon>Desulfobacteria</taxon>
        <taxon>Desulfobacterales</taxon>
        <taxon>Desulfosarcinaceae</taxon>
        <taxon>Desulfosarcina</taxon>
    </lineage>
</organism>
<keyword evidence="1" id="KW-0732">Signal</keyword>
<accession>A0A5K8ABG3</accession>
<dbReference type="PANTHER" id="PTHR36573">
    <property type="entry name" value="INTERMEMBRANE PHOSPHOLIPID TRANSPORT SYSTEM BINDING PROTEIN MLAC"/>
    <property type="match status" value="1"/>
</dbReference>
<proteinExistence type="predicted"/>
<dbReference type="EMBL" id="AP021879">
    <property type="protein sequence ID" value="BBO89937.1"/>
    <property type="molecule type" value="Genomic_DNA"/>
</dbReference>
<dbReference type="InterPro" id="IPR042245">
    <property type="entry name" value="Tgt2/MlaC_sf"/>
</dbReference>
<dbReference type="AlphaFoldDB" id="A0A5K8ABG3"/>
<sequence>MIAKTIASILTLVFLTVVPCMAGSTDPMETIRTPIDALMVILNDPQYKEPGTKAAQRDEIWKIVKPMFDFVEISKRTVARNWRDFSDAEKTAFTDVFAQFLANTYIDKIQGEYHNEKIVYLNQDFYSDAYAEVKTQVLRETAEIPVNYRMFKDGADLWKVYDIIVEGVSLVKNYRTQFASILKKDKPAALIQMLNEKLAQQNQRLAENG</sequence>
<keyword evidence="3" id="KW-1185">Reference proteome</keyword>
<feature type="chain" id="PRO_5024432026" evidence="1">
    <location>
        <begin position="23"/>
        <end position="209"/>
    </location>
</feature>
<dbReference type="Gene3D" id="3.10.450.710">
    <property type="entry name" value="Tgt2/MlaC"/>
    <property type="match status" value="1"/>
</dbReference>
<dbReference type="Proteomes" id="UP000422108">
    <property type="component" value="Chromosome"/>
</dbReference>
<dbReference type="InterPro" id="IPR008869">
    <property type="entry name" value="MlaC/ttg2D"/>
</dbReference>
<reference evidence="2 3" key="1">
    <citation type="submission" date="2019-11" db="EMBL/GenBank/DDBJ databases">
        <title>Comparative genomics of hydrocarbon-degrading Desulfosarcina strains.</title>
        <authorList>
            <person name="Watanabe M."/>
            <person name="Kojima H."/>
            <person name="Fukui M."/>
        </authorList>
    </citation>
    <scope>NUCLEOTIDE SEQUENCE [LARGE SCALE GENOMIC DNA]</scope>
    <source>
        <strain evidence="3">oXyS1</strain>
    </source>
</reference>
<evidence type="ECO:0000313" key="3">
    <source>
        <dbReference type="Proteomes" id="UP000422108"/>
    </source>
</evidence>
<dbReference type="PANTHER" id="PTHR36573:SF1">
    <property type="entry name" value="INTERMEMBRANE PHOSPHOLIPID TRANSPORT SYSTEM BINDING PROTEIN MLAC"/>
    <property type="match status" value="1"/>
</dbReference>
<dbReference type="RefSeq" id="WP_155311051.1">
    <property type="nucleotide sequence ID" value="NZ_AP021879.1"/>
</dbReference>
<feature type="signal peptide" evidence="1">
    <location>
        <begin position="1"/>
        <end position="22"/>
    </location>
</feature>
<dbReference type="PIRSF" id="PIRSF004649">
    <property type="entry name" value="MlaC"/>
    <property type="match status" value="1"/>
</dbReference>
<dbReference type="Pfam" id="PF05494">
    <property type="entry name" value="MlaC"/>
    <property type="match status" value="1"/>
</dbReference>